<name>A0A8H4QX21_9AGAR</name>
<organism evidence="1 2">
    <name type="scientific">Agrocybe pediades</name>
    <dbReference type="NCBI Taxonomy" id="84607"/>
    <lineage>
        <taxon>Eukaryota</taxon>
        <taxon>Fungi</taxon>
        <taxon>Dikarya</taxon>
        <taxon>Basidiomycota</taxon>
        <taxon>Agaricomycotina</taxon>
        <taxon>Agaricomycetes</taxon>
        <taxon>Agaricomycetidae</taxon>
        <taxon>Agaricales</taxon>
        <taxon>Agaricineae</taxon>
        <taxon>Strophariaceae</taxon>
        <taxon>Agrocybe</taxon>
    </lineage>
</organism>
<evidence type="ECO:0000313" key="2">
    <source>
        <dbReference type="Proteomes" id="UP000521872"/>
    </source>
</evidence>
<dbReference type="CDD" id="cd09917">
    <property type="entry name" value="F-box_SF"/>
    <property type="match status" value="1"/>
</dbReference>
<dbReference type="SUPFAM" id="SSF81383">
    <property type="entry name" value="F-box domain"/>
    <property type="match status" value="1"/>
</dbReference>
<dbReference type="EMBL" id="JAACJL010000018">
    <property type="protein sequence ID" value="KAF4618265.1"/>
    <property type="molecule type" value="Genomic_DNA"/>
</dbReference>
<proteinExistence type="predicted"/>
<protein>
    <recommendedName>
        <fullName evidence="3">F-box domain-containing protein</fullName>
    </recommendedName>
</protein>
<dbReference type="AlphaFoldDB" id="A0A8H4QX21"/>
<keyword evidence="2" id="KW-1185">Reference proteome</keyword>
<comment type="caution">
    <text evidence="1">The sequence shown here is derived from an EMBL/GenBank/DDBJ whole genome shotgun (WGS) entry which is preliminary data.</text>
</comment>
<evidence type="ECO:0000313" key="1">
    <source>
        <dbReference type="EMBL" id="KAF4618265.1"/>
    </source>
</evidence>
<dbReference type="InterPro" id="IPR036047">
    <property type="entry name" value="F-box-like_dom_sf"/>
</dbReference>
<accession>A0A8H4QX21</accession>
<sequence length="437" mass="48727">MLTLAQPAQWKGNYRSISRSFPQTTVAPLPLSSLSLSDFFASPNPMSESTSYSTKPAPVLPQELADHIIGYLRHDSTSLKHCSLVCRSWLASSRTHQFRTLSFNAINAVILTSLIIQPSVPTIIPYVKRLEFQEAHLFFMKISPMSFLHRFSGTLTQIHISNTFLDSFESLINIICTFPLLQSIFLEHVAWNGSCSTNQARLVNRWLSNSVTQLRLKHTPLSQITVWLQLHSTLPTPLRLTDLDIGPIEEHEVPLVGRFFLVAGPSVENISLSFGLSETGYMHICAYEPSLPKGKVGTKSANASEFYSATYGVPACSYMAAFTALNTLRIDGFLDSSATEQTTALFWTPRILASAKSPNVSRIVLQVKTDSTGDLDRPSVCVKWGFIDQVLMTEGYAHLQSLEFEIVGRVDLDSMGSLIMRRLPMLARRGVLRFYKS</sequence>
<dbReference type="Gene3D" id="1.20.1280.50">
    <property type="match status" value="1"/>
</dbReference>
<dbReference type="Proteomes" id="UP000521872">
    <property type="component" value="Unassembled WGS sequence"/>
</dbReference>
<reference evidence="1 2" key="1">
    <citation type="submission" date="2019-12" db="EMBL/GenBank/DDBJ databases">
        <authorList>
            <person name="Floudas D."/>
            <person name="Bentzer J."/>
            <person name="Ahren D."/>
            <person name="Johansson T."/>
            <person name="Persson P."/>
            <person name="Tunlid A."/>
        </authorList>
    </citation>
    <scope>NUCLEOTIDE SEQUENCE [LARGE SCALE GENOMIC DNA]</scope>
    <source>
        <strain evidence="1 2">CBS 102.39</strain>
    </source>
</reference>
<evidence type="ECO:0008006" key="3">
    <source>
        <dbReference type="Google" id="ProtNLM"/>
    </source>
</evidence>
<gene>
    <name evidence="1" type="ORF">D9613_011609</name>
</gene>